<sequence>MTLIMEEPDNPLVQSVQQSLSVQCSPSKTDAATQTDIETSDAAVQWPGDVHYPVTTDYVYTALLTRLHYQSDLEGRSRRNNLRLVGIPEDTEGPRPTEFISRLLKKLVNLDEEPLLDRAHRTLRTKPKEGETPQPFVIRVHFFHVRNEILRGASTTSRDTPLLYKGKRLSIFPDYTAAVSKKRATFGGVKRELCACPGVKFGLMFPAVLKIALPGGATHKFEDPAITSTFINIKLKKLAPLSNAVG</sequence>
<gene>
    <name evidence="1" type="ORF">SKAU_G00137820</name>
</gene>
<keyword evidence="2" id="KW-1185">Reference proteome</keyword>
<organism evidence="1 2">
    <name type="scientific">Synaphobranchus kaupii</name>
    <name type="common">Kaup's arrowtooth eel</name>
    <dbReference type="NCBI Taxonomy" id="118154"/>
    <lineage>
        <taxon>Eukaryota</taxon>
        <taxon>Metazoa</taxon>
        <taxon>Chordata</taxon>
        <taxon>Craniata</taxon>
        <taxon>Vertebrata</taxon>
        <taxon>Euteleostomi</taxon>
        <taxon>Actinopterygii</taxon>
        <taxon>Neopterygii</taxon>
        <taxon>Teleostei</taxon>
        <taxon>Anguilliformes</taxon>
        <taxon>Synaphobranchidae</taxon>
        <taxon>Synaphobranchus</taxon>
    </lineage>
</organism>
<dbReference type="EMBL" id="JAINUF010000004">
    <property type="protein sequence ID" value="KAJ8364951.1"/>
    <property type="molecule type" value="Genomic_DNA"/>
</dbReference>
<dbReference type="InterPro" id="IPR004244">
    <property type="entry name" value="Transposase_22"/>
</dbReference>
<dbReference type="AlphaFoldDB" id="A0A9Q1FSA7"/>
<reference evidence="1" key="1">
    <citation type="journal article" date="2023" name="Science">
        <title>Genome structures resolve the early diversification of teleost fishes.</title>
        <authorList>
            <person name="Parey E."/>
            <person name="Louis A."/>
            <person name="Montfort J."/>
            <person name="Bouchez O."/>
            <person name="Roques C."/>
            <person name="Iampietro C."/>
            <person name="Lluch J."/>
            <person name="Castinel A."/>
            <person name="Donnadieu C."/>
            <person name="Desvignes T."/>
            <person name="Floi Bucao C."/>
            <person name="Jouanno E."/>
            <person name="Wen M."/>
            <person name="Mejri S."/>
            <person name="Dirks R."/>
            <person name="Jansen H."/>
            <person name="Henkel C."/>
            <person name="Chen W.J."/>
            <person name="Zahm M."/>
            <person name="Cabau C."/>
            <person name="Klopp C."/>
            <person name="Thompson A.W."/>
            <person name="Robinson-Rechavi M."/>
            <person name="Braasch I."/>
            <person name="Lecointre G."/>
            <person name="Bobe J."/>
            <person name="Postlethwait J.H."/>
            <person name="Berthelot C."/>
            <person name="Roest Crollius H."/>
            <person name="Guiguen Y."/>
        </authorList>
    </citation>
    <scope>NUCLEOTIDE SEQUENCE</scope>
    <source>
        <strain evidence="1">WJC10195</strain>
    </source>
</reference>
<proteinExistence type="predicted"/>
<protein>
    <submittedName>
        <fullName evidence="1">Uncharacterized protein</fullName>
    </submittedName>
</protein>
<dbReference type="OrthoDB" id="8861212at2759"/>
<dbReference type="PANTHER" id="PTHR11505">
    <property type="entry name" value="L1 TRANSPOSABLE ELEMENT-RELATED"/>
    <property type="match status" value="1"/>
</dbReference>
<comment type="caution">
    <text evidence="1">The sequence shown here is derived from an EMBL/GenBank/DDBJ whole genome shotgun (WGS) entry which is preliminary data.</text>
</comment>
<evidence type="ECO:0000313" key="2">
    <source>
        <dbReference type="Proteomes" id="UP001152622"/>
    </source>
</evidence>
<dbReference type="Gene3D" id="3.30.70.1820">
    <property type="entry name" value="L1 transposable element, RRM domain"/>
    <property type="match status" value="1"/>
</dbReference>
<accession>A0A9Q1FSA7</accession>
<evidence type="ECO:0000313" key="1">
    <source>
        <dbReference type="EMBL" id="KAJ8364951.1"/>
    </source>
</evidence>
<dbReference type="Proteomes" id="UP001152622">
    <property type="component" value="Chromosome 4"/>
</dbReference>
<name>A0A9Q1FSA7_SYNKA</name>